<protein>
    <submittedName>
        <fullName evidence="4">ADP-ribose pyrophosphatase</fullName>
    </submittedName>
</protein>
<reference evidence="5" key="1">
    <citation type="submission" date="2016-10" db="EMBL/GenBank/DDBJ databases">
        <authorList>
            <person name="Varghese N."/>
            <person name="Submissions S."/>
        </authorList>
    </citation>
    <scope>NUCLEOTIDE SEQUENCE [LARGE SCALE GENOMIC DNA]</scope>
    <source>
        <strain evidence="5">DSM 17038</strain>
    </source>
</reference>
<evidence type="ECO:0000256" key="1">
    <source>
        <dbReference type="ARBA" id="ARBA00001946"/>
    </source>
</evidence>
<keyword evidence="2" id="KW-0378">Hydrolase</keyword>
<dbReference type="FunFam" id="3.90.79.10:FF:000024">
    <property type="entry name" value="ADP-ribose pyrophosphatase"/>
    <property type="match status" value="1"/>
</dbReference>
<comment type="cofactor">
    <cofactor evidence="1">
        <name>Mg(2+)</name>
        <dbReference type="ChEBI" id="CHEBI:18420"/>
    </cofactor>
</comment>
<dbReference type="InterPro" id="IPR020084">
    <property type="entry name" value="NUDIX_hydrolase_CS"/>
</dbReference>
<evidence type="ECO:0000256" key="2">
    <source>
        <dbReference type="ARBA" id="ARBA00022801"/>
    </source>
</evidence>
<organism evidence="4 5">
    <name type="scientific">Desulfotruncus arcticus DSM 17038</name>
    <dbReference type="NCBI Taxonomy" id="1121424"/>
    <lineage>
        <taxon>Bacteria</taxon>
        <taxon>Bacillati</taxon>
        <taxon>Bacillota</taxon>
        <taxon>Clostridia</taxon>
        <taxon>Eubacteriales</taxon>
        <taxon>Desulfallaceae</taxon>
        <taxon>Desulfotruncus</taxon>
    </lineage>
</organism>
<dbReference type="OrthoDB" id="9806150at2"/>
<dbReference type="SUPFAM" id="SSF55811">
    <property type="entry name" value="Nudix"/>
    <property type="match status" value="1"/>
</dbReference>
<dbReference type="PROSITE" id="PS00893">
    <property type="entry name" value="NUDIX_BOX"/>
    <property type="match status" value="1"/>
</dbReference>
<dbReference type="STRING" id="341036.SAMN05660649_01740"/>
<dbReference type="GO" id="GO:0005829">
    <property type="term" value="C:cytosol"/>
    <property type="evidence" value="ECO:0007669"/>
    <property type="project" value="TreeGrafter"/>
</dbReference>
<dbReference type="EMBL" id="FOOX01000005">
    <property type="protein sequence ID" value="SFG46980.1"/>
    <property type="molecule type" value="Genomic_DNA"/>
</dbReference>
<dbReference type="PANTHER" id="PTHR11839:SF18">
    <property type="entry name" value="NUDIX HYDROLASE DOMAIN-CONTAINING PROTEIN"/>
    <property type="match status" value="1"/>
</dbReference>
<dbReference type="Proteomes" id="UP000199337">
    <property type="component" value="Unassembled WGS sequence"/>
</dbReference>
<keyword evidence="5" id="KW-1185">Reference proteome</keyword>
<dbReference type="Pfam" id="PF00293">
    <property type="entry name" value="NUDIX"/>
    <property type="match status" value="1"/>
</dbReference>
<evidence type="ECO:0000259" key="3">
    <source>
        <dbReference type="PROSITE" id="PS51462"/>
    </source>
</evidence>
<dbReference type="PANTHER" id="PTHR11839">
    <property type="entry name" value="UDP/ADP-SUGAR PYROPHOSPHATASE"/>
    <property type="match status" value="1"/>
</dbReference>
<proteinExistence type="predicted"/>
<dbReference type="PROSITE" id="PS51462">
    <property type="entry name" value="NUDIX"/>
    <property type="match status" value="1"/>
</dbReference>
<sequence length="180" mass="20351">MQEKKLSSENIYAGKIMTVKKDQVMLPDGRQGFREIVELSDAVAVLALNDNNEVLMVRQFRYPTGENLLEIPAGKVEKGEQPLDCAKRELEEETGCRAAVWKELCYFFTSPGFCTEKIYLYLAGELSMHETKFDQDEFIEIETVNVNDALEMIRNGSIKDAKTIIGILFLSNQAGQVCNK</sequence>
<dbReference type="RefSeq" id="WP_092470691.1">
    <property type="nucleotide sequence ID" value="NZ_FOOX01000005.1"/>
</dbReference>
<gene>
    <name evidence="4" type="ORF">SAMN05660649_01740</name>
</gene>
<evidence type="ECO:0000313" key="5">
    <source>
        <dbReference type="Proteomes" id="UP000199337"/>
    </source>
</evidence>
<dbReference type="GO" id="GO:0006753">
    <property type="term" value="P:nucleoside phosphate metabolic process"/>
    <property type="evidence" value="ECO:0007669"/>
    <property type="project" value="TreeGrafter"/>
</dbReference>
<dbReference type="InterPro" id="IPR000086">
    <property type="entry name" value="NUDIX_hydrolase_dom"/>
</dbReference>
<name>A0A1I2S2J5_9FIRM</name>
<dbReference type="InterPro" id="IPR015797">
    <property type="entry name" value="NUDIX_hydrolase-like_dom_sf"/>
</dbReference>
<dbReference type="Gene3D" id="3.90.79.10">
    <property type="entry name" value="Nucleoside Triphosphate Pyrophosphohydrolase"/>
    <property type="match status" value="1"/>
</dbReference>
<dbReference type="GO" id="GO:0016787">
    <property type="term" value="F:hydrolase activity"/>
    <property type="evidence" value="ECO:0007669"/>
    <property type="project" value="UniProtKB-KW"/>
</dbReference>
<accession>A0A1I2S2J5</accession>
<dbReference type="GO" id="GO:0019693">
    <property type="term" value="P:ribose phosphate metabolic process"/>
    <property type="evidence" value="ECO:0007669"/>
    <property type="project" value="TreeGrafter"/>
</dbReference>
<dbReference type="AlphaFoldDB" id="A0A1I2S2J5"/>
<feature type="domain" description="Nudix hydrolase" evidence="3">
    <location>
        <begin position="38"/>
        <end position="166"/>
    </location>
</feature>
<evidence type="ECO:0000313" key="4">
    <source>
        <dbReference type="EMBL" id="SFG46980.1"/>
    </source>
</evidence>